<reference evidence="2 3" key="1">
    <citation type="submission" date="2018-03" db="EMBL/GenBank/DDBJ databases">
        <title>Draft Genome Sequences of the Obligatory Marine Myxobacteria Enhygromyxa salina SWB007.</title>
        <authorList>
            <person name="Poehlein A."/>
            <person name="Moghaddam J.A."/>
            <person name="Harms H."/>
            <person name="Alanjari M."/>
            <person name="Koenig G.M."/>
            <person name="Daniel R."/>
            <person name="Schaeberle T.F."/>
        </authorList>
    </citation>
    <scope>NUCLEOTIDE SEQUENCE [LARGE SCALE GENOMIC DNA]</scope>
    <source>
        <strain evidence="2 3">SWB007</strain>
    </source>
</reference>
<accession>A0A2S9XPM9</accession>
<dbReference type="RefSeq" id="WP_106094406.1">
    <property type="nucleotide sequence ID" value="NZ_PVNL01000139.1"/>
</dbReference>
<dbReference type="InterPro" id="IPR041667">
    <property type="entry name" value="Cupin_8"/>
</dbReference>
<evidence type="ECO:0000313" key="3">
    <source>
        <dbReference type="Proteomes" id="UP000238823"/>
    </source>
</evidence>
<dbReference type="PANTHER" id="PTHR12461">
    <property type="entry name" value="HYPOXIA-INDUCIBLE FACTOR 1 ALPHA INHIBITOR-RELATED"/>
    <property type="match status" value="1"/>
</dbReference>
<proteinExistence type="predicted"/>
<dbReference type="OrthoDB" id="118524at2"/>
<dbReference type="Gene3D" id="2.60.120.10">
    <property type="entry name" value="Jelly Rolls"/>
    <property type="match status" value="1"/>
</dbReference>
<dbReference type="Proteomes" id="UP000238823">
    <property type="component" value="Unassembled WGS sequence"/>
</dbReference>
<feature type="domain" description="JmjC" evidence="1">
    <location>
        <begin position="118"/>
        <end position="275"/>
    </location>
</feature>
<comment type="caution">
    <text evidence="2">The sequence shown here is derived from an EMBL/GenBank/DDBJ whole genome shotgun (WGS) entry which is preliminary data.</text>
</comment>
<name>A0A2S9XPM9_9BACT</name>
<organism evidence="2 3">
    <name type="scientific">Enhygromyxa salina</name>
    <dbReference type="NCBI Taxonomy" id="215803"/>
    <lineage>
        <taxon>Bacteria</taxon>
        <taxon>Pseudomonadati</taxon>
        <taxon>Myxococcota</taxon>
        <taxon>Polyangia</taxon>
        <taxon>Nannocystales</taxon>
        <taxon>Nannocystaceae</taxon>
        <taxon>Enhygromyxa</taxon>
    </lineage>
</organism>
<dbReference type="PANTHER" id="PTHR12461:SF105">
    <property type="entry name" value="HYPOXIA-INDUCIBLE FACTOR 1-ALPHA INHIBITOR"/>
    <property type="match status" value="1"/>
</dbReference>
<dbReference type="InterPro" id="IPR003347">
    <property type="entry name" value="JmjC_dom"/>
</dbReference>
<dbReference type="InterPro" id="IPR014710">
    <property type="entry name" value="RmlC-like_jellyroll"/>
</dbReference>
<dbReference type="EMBL" id="PVNL01000139">
    <property type="protein sequence ID" value="PRP94816.1"/>
    <property type="molecule type" value="Genomic_DNA"/>
</dbReference>
<protein>
    <recommendedName>
        <fullName evidence="1">JmjC domain-containing protein</fullName>
    </recommendedName>
</protein>
<dbReference type="PROSITE" id="PS51184">
    <property type="entry name" value="JMJC"/>
    <property type="match status" value="1"/>
</dbReference>
<dbReference type="AlphaFoldDB" id="A0A2S9XPM9"/>
<evidence type="ECO:0000259" key="1">
    <source>
        <dbReference type="PROSITE" id="PS51184"/>
    </source>
</evidence>
<evidence type="ECO:0000313" key="2">
    <source>
        <dbReference type="EMBL" id="PRP94816.1"/>
    </source>
</evidence>
<dbReference type="Pfam" id="PF13621">
    <property type="entry name" value="Cupin_8"/>
    <property type="match status" value="1"/>
</dbReference>
<gene>
    <name evidence="2" type="ORF">ENSA7_76390</name>
</gene>
<sequence>MRAFGETRAVSILDVEQAGERHEAFAVAGEPYVVEVSRRDNVALEFTHLEAWLRDWREECWVSPSGAFLYLNDARLDPHRAPSERSQPEGRYHSFVLPLPEIIDRITNPGARPPLVAPGEVVYWYCGRVHAELRAQLGSLPAPMDGCEDQGAWLSQAGAITTLHYDQTPGFLVQLQGRKRVVLAPITADLYPFPVTDWRTRSSQVIDLPGVDLEQYPNFAGSHCWEVELEPGQALFMPNPIWHWVESVEASLSLTLKQRAPALAATWRSIEYAFGDEAYLRQLSAPQRAAVLAIFERDYLGSLR</sequence>
<dbReference type="SUPFAM" id="SSF51197">
    <property type="entry name" value="Clavaminate synthase-like"/>
    <property type="match status" value="1"/>
</dbReference>